<name>A0A2K1NYG2_9BACT</name>
<sequence length="401" mass="46136">MYRLLKKISFLTFSIFFISLPIFAGTLDSYVYTFDTDELLVSSQRSLNVLGLYLKYYETGNEEYKTAANQTRPYILSSLEPDDSAALNVLSEYQPGNEAESINKIEILLNNYPDSVILNAVKILFNFEVWEKSNNMEAFKKILSSIDIIENAIGENPFTIYYKSILTWEESNLQEKENIFQNLEKAFFSYPSNRKIQELLIVQAFELGKYERVKQLSGDYVNRSQKDERIMFLIALSYYNLDEKSESRNIINWILQNSNKKNVLSKSYELLGDISVTSSQKINYYKTAIDLDPQNAEALAKLGITLYEGDKTDTNDLTIARIYLTKALMYDPNNPEIKQTLNSIDRRLTRKKSSTTLLPLFIVISAIFYVVFRFGSEEGSLKRPEGGSRKDSLTASKEEKN</sequence>
<dbReference type="Gene3D" id="1.25.40.10">
    <property type="entry name" value="Tetratricopeptide repeat domain"/>
    <property type="match status" value="1"/>
</dbReference>
<accession>A0A2K1NYG2</accession>
<keyword evidence="2" id="KW-0812">Transmembrane</keyword>
<keyword evidence="2" id="KW-1133">Transmembrane helix</keyword>
<dbReference type="OrthoDB" id="45088at2"/>
<evidence type="ECO:0000256" key="2">
    <source>
        <dbReference type="SAM" id="Phobius"/>
    </source>
</evidence>
<comment type="caution">
    <text evidence="3">The sequence shown here is derived from an EMBL/GenBank/DDBJ whole genome shotgun (WGS) entry which is preliminary data.</text>
</comment>
<gene>
    <name evidence="3" type="ORF">X929_07275</name>
</gene>
<evidence type="ECO:0000313" key="3">
    <source>
        <dbReference type="EMBL" id="PNR95556.1"/>
    </source>
</evidence>
<dbReference type="EMBL" id="AZRL01000021">
    <property type="protein sequence ID" value="PNR95556.1"/>
    <property type="molecule type" value="Genomic_DNA"/>
</dbReference>
<feature type="transmembrane region" description="Helical" evidence="2">
    <location>
        <begin position="356"/>
        <end position="375"/>
    </location>
</feature>
<keyword evidence="2" id="KW-0472">Membrane</keyword>
<dbReference type="RefSeq" id="WP_103067322.1">
    <property type="nucleotide sequence ID" value="NZ_AZRL01000021.1"/>
</dbReference>
<protein>
    <submittedName>
        <fullName evidence="3">Uncharacterized protein</fullName>
    </submittedName>
</protein>
<dbReference type="Proteomes" id="UP000236434">
    <property type="component" value="Unassembled WGS sequence"/>
</dbReference>
<dbReference type="InterPro" id="IPR011990">
    <property type="entry name" value="TPR-like_helical_dom_sf"/>
</dbReference>
<feature type="region of interest" description="Disordered" evidence="1">
    <location>
        <begin position="378"/>
        <end position="401"/>
    </location>
</feature>
<dbReference type="AlphaFoldDB" id="A0A2K1NYG2"/>
<organism evidence="3 4">
    <name type="scientific">Petrotoga olearia DSM 13574</name>
    <dbReference type="NCBI Taxonomy" id="1122955"/>
    <lineage>
        <taxon>Bacteria</taxon>
        <taxon>Thermotogati</taxon>
        <taxon>Thermotogota</taxon>
        <taxon>Thermotogae</taxon>
        <taxon>Petrotogales</taxon>
        <taxon>Petrotogaceae</taxon>
        <taxon>Petrotoga</taxon>
    </lineage>
</organism>
<reference evidence="3 4" key="1">
    <citation type="submission" date="2013-12" db="EMBL/GenBank/DDBJ databases">
        <title>Comparative genomics of Petrotoga isolates.</title>
        <authorList>
            <person name="Nesbo C.L."/>
            <person name="Charchuk R."/>
            <person name="Chow K."/>
        </authorList>
    </citation>
    <scope>NUCLEOTIDE SEQUENCE [LARGE SCALE GENOMIC DNA]</scope>
    <source>
        <strain evidence="3 4">DSM 13574</strain>
    </source>
</reference>
<proteinExistence type="predicted"/>
<dbReference type="SUPFAM" id="SSF48452">
    <property type="entry name" value="TPR-like"/>
    <property type="match status" value="1"/>
</dbReference>
<evidence type="ECO:0000313" key="4">
    <source>
        <dbReference type="Proteomes" id="UP000236434"/>
    </source>
</evidence>
<evidence type="ECO:0000256" key="1">
    <source>
        <dbReference type="SAM" id="MobiDB-lite"/>
    </source>
</evidence>